<reference evidence="3 4" key="1">
    <citation type="submission" date="2016-02" db="EMBL/GenBank/DDBJ databases">
        <title>Genome analysis of coral dinoflagellate symbionts highlights evolutionary adaptations to a symbiotic lifestyle.</title>
        <authorList>
            <person name="Aranda M."/>
            <person name="Li Y."/>
            <person name="Liew Y.J."/>
            <person name="Baumgarten S."/>
            <person name="Simakov O."/>
            <person name="Wilson M."/>
            <person name="Piel J."/>
            <person name="Ashoor H."/>
            <person name="Bougouffa S."/>
            <person name="Bajic V.B."/>
            <person name="Ryu T."/>
            <person name="Ravasi T."/>
            <person name="Bayer T."/>
            <person name="Micklem G."/>
            <person name="Kim H."/>
            <person name="Bhak J."/>
            <person name="Lajeunesse T.C."/>
            <person name="Voolstra C.R."/>
        </authorList>
    </citation>
    <scope>NUCLEOTIDE SEQUENCE [LARGE SCALE GENOMIC DNA]</scope>
    <source>
        <strain evidence="3 4">CCMP2467</strain>
    </source>
</reference>
<dbReference type="EMBL" id="LSRX01000495">
    <property type="protein sequence ID" value="OLP95657.1"/>
    <property type="molecule type" value="Genomic_DNA"/>
</dbReference>
<gene>
    <name evidence="3" type="ORF">AK812_SmicGene22192</name>
</gene>
<comment type="caution">
    <text evidence="3">The sequence shown here is derived from an EMBL/GenBank/DDBJ whole genome shotgun (WGS) entry which is preliminary data.</text>
</comment>
<organism evidence="3 4">
    <name type="scientific">Symbiodinium microadriaticum</name>
    <name type="common">Dinoflagellate</name>
    <name type="synonym">Zooxanthella microadriatica</name>
    <dbReference type="NCBI Taxonomy" id="2951"/>
    <lineage>
        <taxon>Eukaryota</taxon>
        <taxon>Sar</taxon>
        <taxon>Alveolata</taxon>
        <taxon>Dinophyceae</taxon>
        <taxon>Suessiales</taxon>
        <taxon>Symbiodiniaceae</taxon>
        <taxon>Symbiodinium</taxon>
    </lineage>
</organism>
<feature type="compositionally biased region" description="Basic and acidic residues" evidence="2">
    <location>
        <begin position="284"/>
        <end position="296"/>
    </location>
</feature>
<feature type="coiled-coil region" evidence="1">
    <location>
        <begin position="375"/>
        <end position="455"/>
    </location>
</feature>
<keyword evidence="4" id="KW-1185">Reference proteome</keyword>
<dbReference type="OrthoDB" id="10621655at2759"/>
<name>A0A1Q9DKD5_SYMMI</name>
<proteinExistence type="predicted"/>
<sequence>MNFPRLAGDRWRKEPCLRKQKQRSSSLMSPRTLRVIEGCDWDSWVGDFVAHHAPEPGGACWAAEPQGAAAPEVASVAAGAIPAAVPAVPMAFRPRPVGSISSVLAKPRPPILQTTPPVAIAPVPGARGIAAAAPPKAAGEASAAPGKGPTAALSCDPMECDPDFPYLAARRTIIKSGRPWMGLKELPGNFERAFGTVFEKSRLGLQDHSDLADLLNFFPECFVVDNSSPTGTTVSVKPGNTKVLPPSEAVGRMLWNRQDCRYWDKCDEERPGAMEVSRAQRLAKEAKREEEARKLAAEAQAAAAPKSTGIPPSLPGMVQVISPNQKRSWEQGPGSVLQGQGHVLKPADQVSAMKPAVVVPPMKAPPATPVAASREQQLLQEQQTLERQAHEEMAQLVERMQALRQQVQSPQAPASMLQQIQSQMQQLSQLHSNLQQQVQTKRQQLMQELELERQKRLGLRTARQDKRY</sequence>
<protein>
    <submittedName>
        <fullName evidence="3">Uncharacterized protein</fullName>
    </submittedName>
</protein>
<keyword evidence="1" id="KW-0175">Coiled coil</keyword>
<evidence type="ECO:0000256" key="1">
    <source>
        <dbReference type="SAM" id="Coils"/>
    </source>
</evidence>
<dbReference type="Proteomes" id="UP000186817">
    <property type="component" value="Unassembled WGS sequence"/>
</dbReference>
<dbReference type="AlphaFoldDB" id="A0A1Q9DKD5"/>
<accession>A0A1Q9DKD5</accession>
<feature type="region of interest" description="Disordered" evidence="2">
    <location>
        <begin position="284"/>
        <end position="314"/>
    </location>
</feature>
<evidence type="ECO:0000313" key="3">
    <source>
        <dbReference type="EMBL" id="OLP95657.1"/>
    </source>
</evidence>
<evidence type="ECO:0000256" key="2">
    <source>
        <dbReference type="SAM" id="MobiDB-lite"/>
    </source>
</evidence>
<evidence type="ECO:0000313" key="4">
    <source>
        <dbReference type="Proteomes" id="UP000186817"/>
    </source>
</evidence>